<proteinExistence type="predicted"/>
<dbReference type="Proteomes" id="UP000515976">
    <property type="component" value="Chromosome"/>
</dbReference>
<keyword evidence="3" id="KW-1185">Reference proteome</keyword>
<dbReference type="InterPro" id="IPR012675">
    <property type="entry name" value="Beta-grasp_dom_sf"/>
</dbReference>
<name>A0A7G9R0X8_9MICO</name>
<dbReference type="GO" id="GO:0051537">
    <property type="term" value="F:2 iron, 2 sulfur cluster binding"/>
    <property type="evidence" value="ECO:0007669"/>
    <property type="project" value="InterPro"/>
</dbReference>
<dbReference type="EMBL" id="CP060712">
    <property type="protein sequence ID" value="QNN49253.1"/>
    <property type="molecule type" value="Genomic_DNA"/>
</dbReference>
<feature type="domain" description="2Fe-2S ferredoxin-type" evidence="1">
    <location>
        <begin position="2"/>
        <end position="93"/>
    </location>
</feature>
<gene>
    <name evidence="2" type="ORF">H9L10_13680</name>
</gene>
<dbReference type="PROSITE" id="PS00197">
    <property type="entry name" value="2FE2S_FER_1"/>
    <property type="match status" value="1"/>
</dbReference>
<sequence>MPNVTIDPTGEVIWLEPEETVLSGLFRAGFAYTVGCRRGGCAICKVDCLAGTFGYNRRVAESVLSADERTDGTCLSCRAVPQTDVTIRLREGDLRMVNPYLRQINERARQRAEALAAAQPASGVTSKE</sequence>
<dbReference type="InterPro" id="IPR006058">
    <property type="entry name" value="2Fe2S_fd_BS"/>
</dbReference>
<dbReference type="InterPro" id="IPR001041">
    <property type="entry name" value="2Fe-2S_ferredoxin-type"/>
</dbReference>
<dbReference type="RefSeq" id="WP_166101379.1">
    <property type="nucleotide sequence ID" value="NZ_BMMY01000006.1"/>
</dbReference>
<organism evidence="2 3">
    <name type="scientific">Phycicoccus endophyticus</name>
    <dbReference type="NCBI Taxonomy" id="1690220"/>
    <lineage>
        <taxon>Bacteria</taxon>
        <taxon>Bacillati</taxon>
        <taxon>Actinomycetota</taxon>
        <taxon>Actinomycetes</taxon>
        <taxon>Micrococcales</taxon>
        <taxon>Intrasporangiaceae</taxon>
        <taxon>Phycicoccus</taxon>
    </lineage>
</organism>
<dbReference type="Pfam" id="PF00111">
    <property type="entry name" value="Fer2"/>
    <property type="match status" value="1"/>
</dbReference>
<accession>A0A7G9R0X8</accession>
<dbReference type="SUPFAM" id="SSF54292">
    <property type="entry name" value="2Fe-2S ferredoxin-like"/>
    <property type="match status" value="1"/>
</dbReference>
<evidence type="ECO:0000259" key="1">
    <source>
        <dbReference type="PROSITE" id="PS51085"/>
    </source>
</evidence>
<reference evidence="2 3" key="1">
    <citation type="submission" date="2020-08" db="EMBL/GenBank/DDBJ databases">
        <title>Genome sequence of Phycicoccus endophyticus JCM 31784T.</title>
        <authorList>
            <person name="Hyun D.-W."/>
            <person name="Bae J.-W."/>
        </authorList>
    </citation>
    <scope>NUCLEOTIDE SEQUENCE [LARGE SCALE GENOMIC DNA]</scope>
    <source>
        <strain evidence="2 3">JCM 31784</strain>
    </source>
</reference>
<protein>
    <submittedName>
        <fullName evidence="2">2Fe-2S iron-sulfur cluster binding domain-containing protein</fullName>
    </submittedName>
</protein>
<dbReference type="AlphaFoldDB" id="A0A7G9R0X8"/>
<evidence type="ECO:0000313" key="3">
    <source>
        <dbReference type="Proteomes" id="UP000515976"/>
    </source>
</evidence>
<dbReference type="CDD" id="cd00207">
    <property type="entry name" value="fer2"/>
    <property type="match status" value="1"/>
</dbReference>
<evidence type="ECO:0000313" key="2">
    <source>
        <dbReference type="EMBL" id="QNN49253.1"/>
    </source>
</evidence>
<dbReference type="KEGG" id="pei:H9L10_13680"/>
<dbReference type="Gene3D" id="3.10.20.30">
    <property type="match status" value="1"/>
</dbReference>
<dbReference type="InterPro" id="IPR036010">
    <property type="entry name" value="2Fe-2S_ferredoxin-like_sf"/>
</dbReference>
<dbReference type="PROSITE" id="PS51085">
    <property type="entry name" value="2FE2S_FER_2"/>
    <property type="match status" value="1"/>
</dbReference>